<sequence>MIRALKQLWRGIVVRPLVTGCVRPSGWPPVVKLLGVMLLIVFVLSVIHIIATPLLRGNGELQPFGSLGLFFPQASLPLVIAGIWLSTTLLHTAALHSGWFVRLLALLLLAASLQVAFVVASDKNFWWLSLLAAGLLLLLHLLRFRRSYSDWEPLVVGVLTALLIGAPLQAVLSGISFGFDIRLMLLAIHLQVLLIVAVIPLTVAGAALAQVSIQAGLSLGSVTSRSLSPLWTWLVLIAILAWRTFAVLRDLADIPPQMLSAKLLWTLLSLSITALLLWLLLSLAGRHADDPLETLLEPFSQVSYLLVLGTTLWLFIPVLAHTTNTALTSLGQQNPDWLIALADSSSMANGNPWRRLLSGLGLLVVGVVLTRGRGRWQVGALAAAFAVPQALLLLTGLLPNWMSPDLDRSATALWLQISFTAAVILVAIRREFTRERARMLLTVGAVLVVHDLRFILDDPLSWVVGFSSVAVLLFGLTWRLLTDGEFTHADTKTLPRTTRVLLYLANAGFACTLLLFSTLTRDTTGYFDLEVWEKLGDDVFAPPLLITVVLLGLAKTIAPDTIRFPPPPVPAPPLPVYGPGVGPVVGRVP</sequence>
<reference evidence="3 4" key="1">
    <citation type="submission" date="2018-12" db="EMBL/GenBank/DDBJ databases">
        <authorList>
            <consortium name="Pathogen Informatics"/>
        </authorList>
    </citation>
    <scope>NUCLEOTIDE SEQUENCE [LARGE SCALE GENOMIC DNA]</scope>
    <source>
        <strain evidence="3 4">NCTC12967</strain>
    </source>
</reference>
<organism evidence="3 4">
    <name type="scientific">Arachnia propionica</name>
    <dbReference type="NCBI Taxonomy" id="1750"/>
    <lineage>
        <taxon>Bacteria</taxon>
        <taxon>Bacillati</taxon>
        <taxon>Actinomycetota</taxon>
        <taxon>Actinomycetes</taxon>
        <taxon>Propionibacteriales</taxon>
        <taxon>Propionibacteriaceae</taxon>
        <taxon>Arachnia</taxon>
    </lineage>
</organism>
<feature type="transmembrane region" description="Helical" evidence="1">
    <location>
        <begin position="501"/>
        <end position="519"/>
    </location>
</feature>
<feature type="transmembrane region" description="Helical" evidence="1">
    <location>
        <begin position="33"/>
        <end position="55"/>
    </location>
</feature>
<keyword evidence="1" id="KW-1133">Transmembrane helix</keyword>
<feature type="transmembrane region" description="Helical" evidence="1">
    <location>
        <begin position="263"/>
        <end position="281"/>
    </location>
</feature>
<dbReference type="RefSeq" id="WP_014846380.1">
    <property type="nucleotide sequence ID" value="NZ_CAJZDL010000041.1"/>
</dbReference>
<keyword evidence="1" id="KW-0812">Transmembrane</keyword>
<feature type="transmembrane region" description="Helical" evidence="1">
    <location>
        <begin position="353"/>
        <end position="371"/>
    </location>
</feature>
<feature type="transmembrane region" description="Helical" evidence="1">
    <location>
        <begin position="125"/>
        <end position="142"/>
    </location>
</feature>
<accession>A0A3N4CWK4</accession>
<proteinExistence type="predicted"/>
<dbReference type="Proteomes" id="UP000677180">
    <property type="component" value="Chromosome"/>
</dbReference>
<keyword evidence="1" id="KW-0472">Membrane</keyword>
<feature type="transmembrane region" description="Helical" evidence="1">
    <location>
        <begin position="378"/>
        <end position="398"/>
    </location>
</feature>
<evidence type="ECO:0000313" key="3">
    <source>
        <dbReference type="EMBL" id="VEH69994.1"/>
    </source>
</evidence>
<evidence type="ECO:0000313" key="4">
    <source>
        <dbReference type="Proteomes" id="UP000273044"/>
    </source>
</evidence>
<dbReference type="GeneID" id="64406750"/>
<reference evidence="2" key="2">
    <citation type="submission" date="2021-03" db="EMBL/GenBank/DDBJ databases">
        <title>Human Oral Microbial Genomes.</title>
        <authorList>
            <person name="Johnston C.D."/>
            <person name="Chen T."/>
            <person name="Dewhirst F.E."/>
        </authorList>
    </citation>
    <scope>NUCLEOTIDE SEQUENCE</scope>
    <source>
        <strain evidence="2">F0714</strain>
    </source>
</reference>
<evidence type="ECO:0000256" key="1">
    <source>
        <dbReference type="SAM" id="Phobius"/>
    </source>
</evidence>
<feature type="transmembrane region" description="Helical" evidence="1">
    <location>
        <begin position="410"/>
        <end position="428"/>
    </location>
</feature>
<feature type="transmembrane region" description="Helical" evidence="1">
    <location>
        <begin position="154"/>
        <end position="177"/>
    </location>
</feature>
<dbReference type="EMBL" id="CP072385">
    <property type="protein sequence ID" value="QUC09990.1"/>
    <property type="molecule type" value="Genomic_DNA"/>
</dbReference>
<feature type="transmembrane region" description="Helical" evidence="1">
    <location>
        <begin position="67"/>
        <end position="87"/>
    </location>
</feature>
<feature type="transmembrane region" description="Helical" evidence="1">
    <location>
        <begin position="462"/>
        <end position="481"/>
    </location>
</feature>
<evidence type="ECO:0000313" key="2">
    <source>
        <dbReference type="EMBL" id="QUC09990.1"/>
    </source>
</evidence>
<dbReference type="OMA" id="ANAGFAC"/>
<protein>
    <submittedName>
        <fullName evidence="3">Uncharacterized protein</fullName>
    </submittedName>
</protein>
<feature type="transmembrane region" description="Helical" evidence="1">
    <location>
        <begin position="99"/>
        <end position="119"/>
    </location>
</feature>
<feature type="transmembrane region" description="Helical" evidence="1">
    <location>
        <begin position="230"/>
        <end position="248"/>
    </location>
</feature>
<dbReference type="EMBL" id="LR134406">
    <property type="protein sequence ID" value="VEH69994.1"/>
    <property type="molecule type" value="Genomic_DNA"/>
</dbReference>
<dbReference type="AlphaFoldDB" id="A0A3N4CWK4"/>
<keyword evidence="4" id="KW-1185">Reference proteome</keyword>
<feature type="transmembrane region" description="Helical" evidence="1">
    <location>
        <begin position="183"/>
        <end position="209"/>
    </location>
</feature>
<dbReference type="Proteomes" id="UP000273044">
    <property type="component" value="Chromosome"/>
</dbReference>
<dbReference type="OrthoDB" id="3734639at2"/>
<gene>
    <name evidence="2" type="ORF">J5A53_09185</name>
    <name evidence="3" type="ORF">NCTC12967_01275</name>
</gene>
<name>A0A3N4CWK4_9ACTN</name>
<feature type="transmembrane region" description="Helical" evidence="1">
    <location>
        <begin position="302"/>
        <end position="320"/>
    </location>
</feature>